<protein>
    <submittedName>
        <fullName evidence="1">Uncharacterized protein</fullName>
    </submittedName>
</protein>
<evidence type="ECO:0000313" key="1">
    <source>
        <dbReference type="EMBL" id="OBZ65924.1"/>
    </source>
</evidence>
<evidence type="ECO:0000313" key="2">
    <source>
        <dbReference type="Proteomes" id="UP000092993"/>
    </source>
</evidence>
<gene>
    <name evidence="1" type="ORF">A0H81_14081</name>
</gene>
<accession>A0A1C7LSZ9</accession>
<name>A0A1C7LSZ9_GRIFR</name>
<proteinExistence type="predicted"/>
<reference evidence="1 2" key="1">
    <citation type="submission" date="2016-03" db="EMBL/GenBank/DDBJ databases">
        <title>Whole genome sequencing of Grifola frondosa 9006-11.</title>
        <authorList>
            <person name="Min B."/>
            <person name="Park H."/>
            <person name="Kim J.-G."/>
            <person name="Cho H."/>
            <person name="Oh Y.-L."/>
            <person name="Kong W.-S."/>
            <person name="Choi I.-G."/>
        </authorList>
    </citation>
    <scope>NUCLEOTIDE SEQUENCE [LARGE SCALE GENOMIC DNA]</scope>
    <source>
        <strain evidence="1 2">9006-11</strain>
    </source>
</reference>
<keyword evidence="2" id="KW-1185">Reference proteome</keyword>
<dbReference type="AlphaFoldDB" id="A0A1C7LSZ9"/>
<dbReference type="Proteomes" id="UP000092993">
    <property type="component" value="Unassembled WGS sequence"/>
</dbReference>
<organism evidence="1 2">
    <name type="scientific">Grifola frondosa</name>
    <name type="common">Maitake</name>
    <name type="synonym">Polyporus frondosus</name>
    <dbReference type="NCBI Taxonomy" id="5627"/>
    <lineage>
        <taxon>Eukaryota</taxon>
        <taxon>Fungi</taxon>
        <taxon>Dikarya</taxon>
        <taxon>Basidiomycota</taxon>
        <taxon>Agaricomycotina</taxon>
        <taxon>Agaricomycetes</taxon>
        <taxon>Polyporales</taxon>
        <taxon>Grifolaceae</taxon>
        <taxon>Grifola</taxon>
    </lineage>
</organism>
<sequence>MRAVTPFRKLQCSDCVTGWPRADPAARCGRNTRPSLLPNAFRGGDEIALSQVIIQHRHRLAYQAARQSFRFSSSVVFLSGSLWR</sequence>
<dbReference type="EMBL" id="LUGG01000038">
    <property type="protein sequence ID" value="OBZ65924.1"/>
    <property type="molecule type" value="Genomic_DNA"/>
</dbReference>
<comment type="caution">
    <text evidence="1">The sequence shown here is derived from an EMBL/GenBank/DDBJ whole genome shotgun (WGS) entry which is preliminary data.</text>
</comment>